<evidence type="ECO:0000256" key="1">
    <source>
        <dbReference type="ARBA" id="ARBA00022723"/>
    </source>
</evidence>
<proteinExistence type="predicted"/>
<dbReference type="Gene3D" id="1.10.600.10">
    <property type="entry name" value="Farnesyl Diphosphate Synthase"/>
    <property type="match status" value="1"/>
</dbReference>
<dbReference type="PANTHER" id="PTHR31739:SF25">
    <property type="entry name" value="(E,E)-GERANYLLINALOOL SYNTHASE"/>
    <property type="match status" value="1"/>
</dbReference>
<keyword evidence="5" id="KW-1185">Reference proteome</keyword>
<dbReference type="Proteomes" id="UP000823749">
    <property type="component" value="Chromosome 2"/>
</dbReference>
<dbReference type="InterPro" id="IPR005630">
    <property type="entry name" value="Terpene_synthase_metal-bd"/>
</dbReference>
<reference evidence="4" key="1">
    <citation type="submission" date="2020-08" db="EMBL/GenBank/DDBJ databases">
        <title>Plant Genome Project.</title>
        <authorList>
            <person name="Zhang R.-G."/>
        </authorList>
    </citation>
    <scope>NUCLEOTIDE SEQUENCE</scope>
    <source>
        <strain evidence="4">WSP0</strain>
        <tissue evidence="4">Leaf</tissue>
    </source>
</reference>
<evidence type="ECO:0000259" key="3">
    <source>
        <dbReference type="Pfam" id="PF03936"/>
    </source>
</evidence>
<dbReference type="GO" id="GO:0010333">
    <property type="term" value="F:terpene synthase activity"/>
    <property type="evidence" value="ECO:0007669"/>
    <property type="project" value="InterPro"/>
</dbReference>
<dbReference type="AlphaFoldDB" id="A0AAV6L916"/>
<gene>
    <name evidence="4" type="ORF">RHGRI_004546</name>
</gene>
<organism evidence="4 5">
    <name type="scientific">Rhododendron griersonianum</name>
    <dbReference type="NCBI Taxonomy" id="479676"/>
    <lineage>
        <taxon>Eukaryota</taxon>
        <taxon>Viridiplantae</taxon>
        <taxon>Streptophyta</taxon>
        <taxon>Embryophyta</taxon>
        <taxon>Tracheophyta</taxon>
        <taxon>Spermatophyta</taxon>
        <taxon>Magnoliopsida</taxon>
        <taxon>eudicotyledons</taxon>
        <taxon>Gunneridae</taxon>
        <taxon>Pentapetalae</taxon>
        <taxon>asterids</taxon>
        <taxon>Ericales</taxon>
        <taxon>Ericaceae</taxon>
        <taxon>Ericoideae</taxon>
        <taxon>Rhodoreae</taxon>
        <taxon>Rhododendron</taxon>
    </lineage>
</organism>
<comment type="caution">
    <text evidence="4">The sequence shown here is derived from an EMBL/GenBank/DDBJ whole genome shotgun (WGS) entry which is preliminary data.</text>
</comment>
<name>A0AAV6L916_9ERIC</name>
<sequence length="307" mass="35013">MALSLILLRNTSVNKEATLPTIFEIFGGETLGSWLVETTWSNNGYIPSMEEYLEWHDFYCQPHNGSSSFVFSQPEFTEPQTQTFPVRTHHQIANGFIARLLNDIQSYQLTPFVNWPKEQLDGKTNLVLLHLKGNPKAEIEDTISYVKGMLDHEKKTELLEHALMDYGSSDLPKPCKLLHLSCLKVFQMFFNSSNRFDSDTKLFHDIKRGIYIPPENPVPRRIPSPSKTETKCLKVKARLIGESEYQGGRNFNTGQNYSWSATPISVGHDKVLIPPMFRLCFPATKDFRWTAGVRGNFGIAFLLGRGY</sequence>
<dbReference type="InterPro" id="IPR050148">
    <property type="entry name" value="Terpene_synthase-like"/>
</dbReference>
<evidence type="ECO:0000256" key="2">
    <source>
        <dbReference type="ARBA" id="ARBA00022842"/>
    </source>
</evidence>
<dbReference type="SUPFAM" id="SSF48576">
    <property type="entry name" value="Terpenoid synthases"/>
    <property type="match status" value="1"/>
</dbReference>
<dbReference type="Pfam" id="PF03936">
    <property type="entry name" value="Terpene_synth_C"/>
    <property type="match status" value="1"/>
</dbReference>
<accession>A0AAV6L916</accession>
<keyword evidence="2" id="KW-0460">Magnesium</keyword>
<dbReference type="InterPro" id="IPR008949">
    <property type="entry name" value="Isoprenoid_synthase_dom_sf"/>
</dbReference>
<protein>
    <recommendedName>
        <fullName evidence="3">Terpene synthase metal-binding domain-containing protein</fullName>
    </recommendedName>
</protein>
<keyword evidence="1" id="KW-0479">Metal-binding</keyword>
<dbReference type="GO" id="GO:0000287">
    <property type="term" value="F:magnesium ion binding"/>
    <property type="evidence" value="ECO:0007669"/>
    <property type="project" value="InterPro"/>
</dbReference>
<evidence type="ECO:0000313" key="4">
    <source>
        <dbReference type="EMBL" id="KAG5561538.1"/>
    </source>
</evidence>
<dbReference type="PANTHER" id="PTHR31739">
    <property type="entry name" value="ENT-COPALYL DIPHOSPHATE SYNTHASE, CHLOROPLASTIC"/>
    <property type="match status" value="1"/>
</dbReference>
<dbReference type="EMBL" id="JACTNZ010000002">
    <property type="protein sequence ID" value="KAG5561538.1"/>
    <property type="molecule type" value="Genomic_DNA"/>
</dbReference>
<dbReference type="GO" id="GO:0016102">
    <property type="term" value="P:diterpenoid biosynthetic process"/>
    <property type="evidence" value="ECO:0007669"/>
    <property type="project" value="TreeGrafter"/>
</dbReference>
<evidence type="ECO:0000313" key="5">
    <source>
        <dbReference type="Proteomes" id="UP000823749"/>
    </source>
</evidence>
<feature type="domain" description="Terpene synthase metal-binding" evidence="3">
    <location>
        <begin position="30"/>
        <end position="155"/>
    </location>
</feature>